<gene>
    <name evidence="1" type="ORF">LCGC14_1968500</name>
</gene>
<dbReference type="EMBL" id="LAZR01021806">
    <property type="protein sequence ID" value="KKL84065.1"/>
    <property type="molecule type" value="Genomic_DNA"/>
</dbReference>
<evidence type="ECO:0000313" key="1">
    <source>
        <dbReference type="EMBL" id="KKL84065.1"/>
    </source>
</evidence>
<organism evidence="1">
    <name type="scientific">marine sediment metagenome</name>
    <dbReference type="NCBI Taxonomy" id="412755"/>
    <lineage>
        <taxon>unclassified sequences</taxon>
        <taxon>metagenomes</taxon>
        <taxon>ecological metagenomes</taxon>
    </lineage>
</organism>
<sequence>LHPAGRFIIREAGHFAAVCDGKVHDLSWEPFRCVYVAYEFV</sequence>
<protein>
    <submittedName>
        <fullName evidence="1">Uncharacterized protein</fullName>
    </submittedName>
</protein>
<proteinExistence type="predicted"/>
<feature type="non-terminal residue" evidence="1">
    <location>
        <position position="1"/>
    </location>
</feature>
<dbReference type="AlphaFoldDB" id="A0A0F9HQX7"/>
<name>A0A0F9HQX7_9ZZZZ</name>
<accession>A0A0F9HQX7</accession>
<reference evidence="1" key="1">
    <citation type="journal article" date="2015" name="Nature">
        <title>Complex archaea that bridge the gap between prokaryotes and eukaryotes.</title>
        <authorList>
            <person name="Spang A."/>
            <person name="Saw J.H."/>
            <person name="Jorgensen S.L."/>
            <person name="Zaremba-Niedzwiedzka K."/>
            <person name="Martijn J."/>
            <person name="Lind A.E."/>
            <person name="van Eijk R."/>
            <person name="Schleper C."/>
            <person name="Guy L."/>
            <person name="Ettema T.J."/>
        </authorList>
    </citation>
    <scope>NUCLEOTIDE SEQUENCE</scope>
</reference>
<comment type="caution">
    <text evidence="1">The sequence shown here is derived from an EMBL/GenBank/DDBJ whole genome shotgun (WGS) entry which is preliminary data.</text>
</comment>